<evidence type="ECO:0000313" key="1">
    <source>
        <dbReference type="EMBL" id="KAK7529382.1"/>
    </source>
</evidence>
<organism evidence="1 2">
    <name type="scientific">Phyllosticta citricarpa</name>
    <dbReference type="NCBI Taxonomy" id="55181"/>
    <lineage>
        <taxon>Eukaryota</taxon>
        <taxon>Fungi</taxon>
        <taxon>Dikarya</taxon>
        <taxon>Ascomycota</taxon>
        <taxon>Pezizomycotina</taxon>
        <taxon>Dothideomycetes</taxon>
        <taxon>Dothideomycetes incertae sedis</taxon>
        <taxon>Botryosphaeriales</taxon>
        <taxon>Phyllostictaceae</taxon>
        <taxon>Phyllosticta</taxon>
    </lineage>
</organism>
<name>A0ABR1L6U5_9PEZI</name>
<gene>
    <name evidence="1" type="ORF">IWX46DRAFT_433369</name>
</gene>
<proteinExistence type="predicted"/>
<sequence length="204" mass="22711">MDEVPGVAAVCYCIRRSEADENFTEGIYPYLVQDMCAPKVLTCLYVHNCGRISQNALGRTVRPCEVSVERLLHTLRQIRRCQMLRSKLLVDRKVYLVDLSVRKPKLCNGANLAIPSITLPLHVPERPERPIVHRKSLTGPSSLLEGFCPSARSNSDLSCRPLTPVPMMDEFSQCSIFFLHETETAPNFAGGRGSSSSLAVILRP</sequence>
<dbReference type="EMBL" id="JBBPDW010000074">
    <property type="protein sequence ID" value="KAK7529382.1"/>
    <property type="molecule type" value="Genomic_DNA"/>
</dbReference>
<keyword evidence="2" id="KW-1185">Reference proteome</keyword>
<comment type="caution">
    <text evidence="1">The sequence shown here is derived from an EMBL/GenBank/DDBJ whole genome shotgun (WGS) entry which is preliminary data.</text>
</comment>
<accession>A0ABR1L6U5</accession>
<reference evidence="1 2" key="1">
    <citation type="submission" date="2024-04" db="EMBL/GenBank/DDBJ databases">
        <title>Phyllosticta paracitricarpa is synonymous to the EU quarantine fungus P. citricarpa based on phylogenomic analyses.</title>
        <authorList>
            <consortium name="Lawrence Berkeley National Laboratory"/>
            <person name="Van Ingen-Buijs V.A."/>
            <person name="Van Westerhoven A.C."/>
            <person name="Haridas S."/>
            <person name="Skiadas P."/>
            <person name="Martin F."/>
            <person name="Groenewald J.Z."/>
            <person name="Crous P.W."/>
            <person name="Seidl M.F."/>
        </authorList>
    </citation>
    <scope>NUCLEOTIDE SEQUENCE [LARGE SCALE GENOMIC DNA]</scope>
    <source>
        <strain evidence="1 2">CBS 122670</strain>
    </source>
</reference>
<protein>
    <submittedName>
        <fullName evidence="1">Uncharacterized protein</fullName>
    </submittedName>
</protein>
<dbReference type="Proteomes" id="UP001365128">
    <property type="component" value="Unassembled WGS sequence"/>
</dbReference>
<evidence type="ECO:0000313" key="2">
    <source>
        <dbReference type="Proteomes" id="UP001365128"/>
    </source>
</evidence>